<dbReference type="KEGG" id="zca:113911847"/>
<protein>
    <submittedName>
        <fullName evidence="3">Translation initiation factor IF-2-like</fullName>
    </submittedName>
</protein>
<dbReference type="GeneID" id="113911847"/>
<accession>A0A6P9FBG0</accession>
<evidence type="ECO:0000313" key="2">
    <source>
        <dbReference type="Proteomes" id="UP000515165"/>
    </source>
</evidence>
<evidence type="ECO:0000256" key="1">
    <source>
        <dbReference type="SAM" id="MobiDB-lite"/>
    </source>
</evidence>
<reference evidence="3" key="1">
    <citation type="submission" date="2025-08" db="UniProtKB">
        <authorList>
            <consortium name="RefSeq"/>
        </authorList>
    </citation>
    <scope>IDENTIFICATION</scope>
    <source>
        <tissue evidence="3">Blood</tissue>
    </source>
</reference>
<dbReference type="AlphaFoldDB" id="A0A6P9FBG0"/>
<feature type="region of interest" description="Disordered" evidence="1">
    <location>
        <begin position="53"/>
        <end position="108"/>
    </location>
</feature>
<dbReference type="Proteomes" id="UP000515165">
    <property type="component" value="Chromosome 12"/>
</dbReference>
<sequence>MGHLLWVRRGAGVRDTPDNEAAATLAPCSLRGGARAGGRGAPGRRGRRVLDVGSPALRAPSTALRGRTPAVRTPLPRPLHPDPQPSPPHSLHPDRRPSAHPSRCRRPDPRALIFEPLRPSPPGPWLFPTRAPGAWVSGGPHCSSPTPRLSALCPGCAFLLPPHHPCLRHPPALGTRALRADLHPQPRLAPPRCGPRRVPGHRAGGVGCPAAARLRLRPRGHLAQVASPLWAWPGVWLGPSRPHSRCSSESPRRRSRLQALGLGEVPGGRGVWGGDGGAGLRGACPRLACTRGPSGARSRWHPTLKWDTQLWPWTRVSLPQA</sequence>
<name>A0A6P9FBG0_ZALCA</name>
<feature type="compositionally biased region" description="Pro residues" evidence="1">
    <location>
        <begin position="75"/>
        <end position="90"/>
    </location>
</feature>
<dbReference type="RefSeq" id="XP_035579113.1">
    <property type="nucleotide sequence ID" value="XM_035723220.1"/>
</dbReference>
<keyword evidence="2" id="KW-1185">Reference proteome</keyword>
<evidence type="ECO:0000313" key="3">
    <source>
        <dbReference type="RefSeq" id="XP_035579113.1"/>
    </source>
</evidence>
<gene>
    <name evidence="3" type="primary">LOC113911847</name>
</gene>
<organism evidence="2 3">
    <name type="scientific">Zalophus californianus</name>
    <name type="common">California sealion</name>
    <dbReference type="NCBI Taxonomy" id="9704"/>
    <lineage>
        <taxon>Eukaryota</taxon>
        <taxon>Metazoa</taxon>
        <taxon>Chordata</taxon>
        <taxon>Craniata</taxon>
        <taxon>Vertebrata</taxon>
        <taxon>Euteleostomi</taxon>
        <taxon>Mammalia</taxon>
        <taxon>Eutheria</taxon>
        <taxon>Laurasiatheria</taxon>
        <taxon>Carnivora</taxon>
        <taxon>Caniformia</taxon>
        <taxon>Pinnipedia</taxon>
        <taxon>Otariidae</taxon>
        <taxon>Zalophus</taxon>
    </lineage>
</organism>
<proteinExistence type="predicted"/>